<comment type="caution">
    <text evidence="1">The sequence shown here is derived from an EMBL/GenBank/DDBJ whole genome shotgun (WGS) entry which is preliminary data.</text>
</comment>
<dbReference type="RefSeq" id="WP_039250251.1">
    <property type="nucleotide sequence ID" value="NZ_JDRX01000020.1"/>
</dbReference>
<organism evidence="1 2">
    <name type="scientific">Clostridium novyi A str. 4570</name>
    <dbReference type="NCBI Taxonomy" id="1444290"/>
    <lineage>
        <taxon>Bacteria</taxon>
        <taxon>Bacillati</taxon>
        <taxon>Bacillota</taxon>
        <taxon>Clostridia</taxon>
        <taxon>Eubacteriales</taxon>
        <taxon>Clostridiaceae</taxon>
        <taxon>Clostridium</taxon>
    </lineage>
</organism>
<gene>
    <name evidence="1" type="ORF">Z969_08220</name>
</gene>
<dbReference type="InterPro" id="IPR008979">
    <property type="entry name" value="Galactose-bd-like_sf"/>
</dbReference>
<name>A0AA88ZLS5_CLONO</name>
<dbReference type="AlphaFoldDB" id="A0AA88ZLS5"/>
<reference evidence="1 2" key="1">
    <citation type="submission" date="2014-01" db="EMBL/GenBank/DDBJ databases">
        <title>Plasmidome dynamics in the species complex Clostridium novyi sensu lato converts strains of independent lineages into distinctly different pathogens.</title>
        <authorList>
            <person name="Skarin H."/>
            <person name="Segerman B."/>
        </authorList>
    </citation>
    <scope>NUCLEOTIDE SEQUENCE [LARGE SCALE GENOMIC DNA]</scope>
    <source>
        <strain evidence="1 2">4570</strain>
    </source>
</reference>
<dbReference type="SUPFAM" id="SSF49785">
    <property type="entry name" value="Galactose-binding domain-like"/>
    <property type="match status" value="2"/>
</dbReference>
<dbReference type="EMBL" id="JDRX01000020">
    <property type="protein sequence ID" value="KGN01522.1"/>
    <property type="molecule type" value="Genomic_DNA"/>
</dbReference>
<protein>
    <recommendedName>
        <fullName evidence="3">CBM6 domain-containing protein</fullName>
    </recommendedName>
</protein>
<dbReference type="Proteomes" id="UP000030016">
    <property type="component" value="Unassembled WGS sequence"/>
</dbReference>
<sequence length="403" mass="44617">MDILLDKYILGESTSKAINDLYDEINMDLILKPNNRFPFGPRYISFTVVSEGIQPPIKVSPLDGTLSEGATQYENTNYVKGLGTVTVTIYVAIAGKYNLHIDYLSGDGIAEVLINVNHSNNAIECTCYGTYNWKLSSANVVKTTVNLIRGKNVIELSAKKGQPAPWIGKMEFLIAESPFSTEFDANIGQIKAPAFKLPDGFVGGIGFGGGELIESVRIPETGVYRCNIVYLAGGENRTMDIDINGKWTGRTYDFPKPPEWWEAQVETFDVNLQKGVNNIRFYSRNGSLGPWIGPLSFTRKYFLDTVLAVDTKIQGTAVIIQNSVANCGYGLGSLKFNVDIPVTNQYSFIVKYSCLGRSSTAMLYINGNYAKELSFEATSNDDEFKFEILTLNLNKGINEMLIY</sequence>
<accession>A0AA88ZLS5</accession>
<evidence type="ECO:0008006" key="3">
    <source>
        <dbReference type="Google" id="ProtNLM"/>
    </source>
</evidence>
<evidence type="ECO:0000313" key="2">
    <source>
        <dbReference type="Proteomes" id="UP000030016"/>
    </source>
</evidence>
<evidence type="ECO:0000313" key="1">
    <source>
        <dbReference type="EMBL" id="KGN01522.1"/>
    </source>
</evidence>
<proteinExistence type="predicted"/>
<dbReference type="Gene3D" id="2.60.120.260">
    <property type="entry name" value="Galactose-binding domain-like"/>
    <property type="match status" value="3"/>
</dbReference>